<gene>
    <name evidence="1" type="ORF">HNP98_004290</name>
</gene>
<keyword evidence="2" id="KW-1185">Reference proteome</keyword>
<sequence>MTTNGLVGATAIAFQANAQARGASAPPDVALGLLASQKWPGFTPSKGIHGPQGQATAIAWIQYAKSNQTGKLRRPLVFVEGIDFDVIRGGKTVYPFAVVANHAI</sequence>
<dbReference type="RefSeq" id="WP_173812188.1">
    <property type="nucleotide sequence ID" value="NZ_JABSNP010000034.1"/>
</dbReference>
<protein>
    <submittedName>
        <fullName evidence="1">Uncharacterized protein</fullName>
    </submittedName>
</protein>
<comment type="caution">
    <text evidence="1">The sequence shown here is derived from an EMBL/GenBank/DDBJ whole genome shotgun (WGS) entry which is preliminary data.</text>
</comment>
<accession>A0ABX2FW41</accession>
<evidence type="ECO:0000313" key="1">
    <source>
        <dbReference type="EMBL" id="NRT21443.1"/>
    </source>
</evidence>
<dbReference type="Proteomes" id="UP000779507">
    <property type="component" value="Unassembled WGS sequence"/>
</dbReference>
<organism evidence="1 2">
    <name type="scientific">Hymenobacter caeli</name>
    <dbReference type="NCBI Taxonomy" id="2735894"/>
    <lineage>
        <taxon>Bacteria</taxon>
        <taxon>Pseudomonadati</taxon>
        <taxon>Bacteroidota</taxon>
        <taxon>Cytophagia</taxon>
        <taxon>Cytophagales</taxon>
        <taxon>Hymenobacteraceae</taxon>
        <taxon>Hymenobacter</taxon>
    </lineage>
</organism>
<reference evidence="1 2" key="1">
    <citation type="submission" date="2020-05" db="EMBL/GenBank/DDBJ databases">
        <title>Genomic Encyclopedia of Type Strains, Phase IV (KMG-V): Genome sequencing to study the core and pangenomes of soil and plant-associated prokaryotes.</title>
        <authorList>
            <person name="Whitman W."/>
        </authorList>
    </citation>
    <scope>NUCLEOTIDE SEQUENCE [LARGE SCALE GENOMIC DNA]</scope>
    <source>
        <strain evidence="1 2">9A</strain>
    </source>
</reference>
<proteinExistence type="predicted"/>
<evidence type="ECO:0000313" key="2">
    <source>
        <dbReference type="Proteomes" id="UP000779507"/>
    </source>
</evidence>
<dbReference type="EMBL" id="JABSNP010000034">
    <property type="protein sequence ID" value="NRT21443.1"/>
    <property type="molecule type" value="Genomic_DNA"/>
</dbReference>
<name>A0ABX2FW41_9BACT</name>